<dbReference type="SMART" id="SM00563">
    <property type="entry name" value="PlsC"/>
    <property type="match status" value="1"/>
</dbReference>
<organism evidence="6 7">
    <name type="scientific">Sporolituus thermophilus DSM 23256</name>
    <dbReference type="NCBI Taxonomy" id="1123285"/>
    <lineage>
        <taxon>Bacteria</taxon>
        <taxon>Bacillati</taxon>
        <taxon>Bacillota</taxon>
        <taxon>Negativicutes</taxon>
        <taxon>Selenomonadales</taxon>
        <taxon>Sporomusaceae</taxon>
        <taxon>Sporolituus</taxon>
    </lineage>
</organism>
<gene>
    <name evidence="6" type="ORF">SAMN05660235_00986</name>
</gene>
<dbReference type="EMBL" id="FNBU01000005">
    <property type="protein sequence ID" value="SDF25856.1"/>
    <property type="molecule type" value="Genomic_DNA"/>
</dbReference>
<accession>A0A1G7JLV0</accession>
<keyword evidence="4" id="KW-0443">Lipid metabolism</keyword>
<comment type="domain">
    <text evidence="4">The HXXXXD motif is essential for acyltransferase activity and may constitute the binding site for the phosphate moiety of the glycerol-3-phosphate.</text>
</comment>
<comment type="similarity">
    <text evidence="1 4">Belongs to the 1-acyl-sn-glycerol-3-phosphate acyltransferase family.</text>
</comment>
<dbReference type="GO" id="GO:0006654">
    <property type="term" value="P:phosphatidic acid biosynthetic process"/>
    <property type="evidence" value="ECO:0007669"/>
    <property type="project" value="TreeGrafter"/>
</dbReference>
<keyword evidence="4" id="KW-0594">Phospholipid biosynthesis</keyword>
<dbReference type="InterPro" id="IPR004552">
    <property type="entry name" value="AGP_acyltrans"/>
</dbReference>
<evidence type="ECO:0000313" key="6">
    <source>
        <dbReference type="EMBL" id="SDF25856.1"/>
    </source>
</evidence>
<dbReference type="PANTHER" id="PTHR10434:SF11">
    <property type="entry name" value="1-ACYL-SN-GLYCEROL-3-PHOSPHATE ACYLTRANSFERASE"/>
    <property type="match status" value="1"/>
</dbReference>
<dbReference type="InterPro" id="IPR002123">
    <property type="entry name" value="Plipid/glycerol_acylTrfase"/>
</dbReference>
<evidence type="ECO:0000256" key="3">
    <source>
        <dbReference type="ARBA" id="ARBA00023315"/>
    </source>
</evidence>
<comment type="catalytic activity">
    <reaction evidence="4">
        <text>a 1-acyl-sn-glycero-3-phosphate + an acyl-CoA = a 1,2-diacyl-sn-glycero-3-phosphate + CoA</text>
        <dbReference type="Rhea" id="RHEA:19709"/>
        <dbReference type="ChEBI" id="CHEBI:57287"/>
        <dbReference type="ChEBI" id="CHEBI:57970"/>
        <dbReference type="ChEBI" id="CHEBI:58342"/>
        <dbReference type="ChEBI" id="CHEBI:58608"/>
        <dbReference type="EC" id="2.3.1.51"/>
    </reaction>
</comment>
<keyword evidence="2 4" id="KW-0808">Transferase</keyword>
<keyword evidence="4" id="KW-0444">Lipid biosynthesis</keyword>
<keyword evidence="3 4" id="KW-0012">Acyltransferase</keyword>
<evidence type="ECO:0000259" key="5">
    <source>
        <dbReference type="SMART" id="SM00563"/>
    </source>
</evidence>
<evidence type="ECO:0000256" key="4">
    <source>
        <dbReference type="RuleBase" id="RU361267"/>
    </source>
</evidence>
<dbReference type="SUPFAM" id="SSF69593">
    <property type="entry name" value="Glycerol-3-phosphate (1)-acyltransferase"/>
    <property type="match status" value="1"/>
</dbReference>
<reference evidence="7" key="1">
    <citation type="submission" date="2016-10" db="EMBL/GenBank/DDBJ databases">
        <authorList>
            <person name="Varghese N."/>
            <person name="Submissions S."/>
        </authorList>
    </citation>
    <scope>NUCLEOTIDE SEQUENCE [LARGE SCALE GENOMIC DNA]</scope>
    <source>
        <strain evidence="7">DSM 23256</strain>
    </source>
</reference>
<protein>
    <recommendedName>
        <fullName evidence="4">1-acyl-sn-glycerol-3-phosphate acyltransferase</fullName>
        <ecNumber evidence="4">2.3.1.51</ecNumber>
    </recommendedName>
</protein>
<evidence type="ECO:0000313" key="7">
    <source>
        <dbReference type="Proteomes" id="UP000243333"/>
    </source>
</evidence>
<dbReference type="GO" id="GO:0016020">
    <property type="term" value="C:membrane"/>
    <property type="evidence" value="ECO:0007669"/>
    <property type="project" value="InterPro"/>
</dbReference>
<dbReference type="PANTHER" id="PTHR10434">
    <property type="entry name" value="1-ACYL-SN-GLYCEROL-3-PHOSPHATE ACYLTRANSFERASE"/>
    <property type="match status" value="1"/>
</dbReference>
<evidence type="ECO:0000256" key="2">
    <source>
        <dbReference type="ARBA" id="ARBA00022679"/>
    </source>
</evidence>
<keyword evidence="7" id="KW-1185">Reference proteome</keyword>
<dbReference type="OrthoDB" id="9803035at2"/>
<dbReference type="CDD" id="cd07989">
    <property type="entry name" value="LPLAT_AGPAT-like"/>
    <property type="match status" value="1"/>
</dbReference>
<dbReference type="AlphaFoldDB" id="A0A1G7JLV0"/>
<keyword evidence="4" id="KW-1208">Phospholipid metabolism</keyword>
<feature type="domain" description="Phospholipid/glycerol acyltransferase" evidence="5">
    <location>
        <begin position="33"/>
        <end position="145"/>
    </location>
</feature>
<proteinExistence type="inferred from homology"/>
<name>A0A1G7JLV0_9FIRM</name>
<dbReference type="EC" id="2.3.1.51" evidence="4"/>
<dbReference type="NCBIfam" id="TIGR00530">
    <property type="entry name" value="AGP_acyltrn"/>
    <property type="match status" value="1"/>
</dbReference>
<dbReference type="STRING" id="1123285.SAMN05660235_00986"/>
<dbReference type="Proteomes" id="UP000243333">
    <property type="component" value="Unassembled WGS sequence"/>
</dbReference>
<evidence type="ECO:0000256" key="1">
    <source>
        <dbReference type="ARBA" id="ARBA00008655"/>
    </source>
</evidence>
<dbReference type="GO" id="GO:0003841">
    <property type="term" value="F:1-acylglycerol-3-phosphate O-acyltransferase activity"/>
    <property type="evidence" value="ECO:0007669"/>
    <property type="project" value="UniProtKB-UniRule"/>
</dbReference>
<dbReference type="RefSeq" id="WP_093688660.1">
    <property type="nucleotide sequence ID" value="NZ_FNBU01000005.1"/>
</dbReference>
<sequence>MYSFLRWLLRLFFRLVFRWKVTGTANIPREGGVIIAANHVSLWDPPVIGCAMDRRISFMAKEELFAIPVFNWIITKLGAFPVRRGAADRNAIRTAVAVLEAGGVLGVFPEGTRSRTGKLGAAEPGVALLALKTGAPIVPCAVLGTNKVLRQGQWLPRFEVRFGKPLQVIKGRADKEAVDRLTTTIMGEIRELLAEE</sequence>
<dbReference type="Pfam" id="PF01553">
    <property type="entry name" value="Acyltransferase"/>
    <property type="match status" value="1"/>
</dbReference>